<dbReference type="InterPro" id="IPR013083">
    <property type="entry name" value="Znf_RING/FYVE/PHD"/>
</dbReference>
<dbReference type="FunFam" id="3.30.40.10:FF:000122">
    <property type="entry name" value="polycomb group RING finger protein 1"/>
    <property type="match status" value="1"/>
</dbReference>
<evidence type="ECO:0000313" key="9">
    <source>
        <dbReference type="Proteomes" id="UP000549394"/>
    </source>
</evidence>
<dbReference type="PANTHER" id="PTHR10825">
    <property type="entry name" value="RING FINGER DOMAIN-CONTAINING, POLYCOMB GROUP COMPONENT"/>
    <property type="match status" value="1"/>
</dbReference>
<dbReference type="GO" id="GO:0035102">
    <property type="term" value="C:PRC1 complex"/>
    <property type="evidence" value="ECO:0007669"/>
    <property type="project" value="TreeGrafter"/>
</dbReference>
<evidence type="ECO:0000256" key="4">
    <source>
        <dbReference type="ARBA" id="ARBA00022833"/>
    </source>
</evidence>
<dbReference type="Gene3D" id="3.30.40.10">
    <property type="entry name" value="Zinc/RING finger domain, C3HC4 (zinc finger)"/>
    <property type="match status" value="1"/>
</dbReference>
<dbReference type="SUPFAM" id="SSF57850">
    <property type="entry name" value="RING/U-box"/>
    <property type="match status" value="1"/>
</dbReference>
<keyword evidence="2" id="KW-0479">Metal-binding</keyword>
<dbReference type="InterPro" id="IPR032443">
    <property type="entry name" value="RAWUL"/>
</dbReference>
<dbReference type="Gene3D" id="3.10.20.90">
    <property type="entry name" value="Phosphatidylinositol 3-kinase Catalytic Subunit, Chain A, domain 1"/>
    <property type="match status" value="1"/>
</dbReference>
<dbReference type="PROSITE" id="PS00518">
    <property type="entry name" value="ZF_RING_1"/>
    <property type="match status" value="1"/>
</dbReference>
<evidence type="ECO:0000256" key="6">
    <source>
        <dbReference type="PROSITE-ProRule" id="PRU00175"/>
    </source>
</evidence>
<evidence type="ECO:0000256" key="5">
    <source>
        <dbReference type="ARBA" id="ARBA00023242"/>
    </source>
</evidence>
<dbReference type="Proteomes" id="UP000549394">
    <property type="component" value="Unassembled WGS sequence"/>
</dbReference>
<keyword evidence="3 6" id="KW-0863">Zinc-finger</keyword>
<dbReference type="PANTHER" id="PTHR10825:SF29">
    <property type="entry name" value="POLYCOMB GROUP RING FINGER PROTEIN 1"/>
    <property type="match status" value="1"/>
</dbReference>
<dbReference type="EMBL" id="CAJFCJ010000006">
    <property type="protein sequence ID" value="CAD5116682.1"/>
    <property type="molecule type" value="Genomic_DNA"/>
</dbReference>
<evidence type="ECO:0000313" key="8">
    <source>
        <dbReference type="EMBL" id="CAD5116682.1"/>
    </source>
</evidence>
<comment type="subcellular location">
    <subcellularLocation>
        <location evidence="1">Nucleus</location>
    </subcellularLocation>
</comment>
<dbReference type="InterPro" id="IPR017907">
    <property type="entry name" value="Znf_RING_CS"/>
</dbReference>
<dbReference type="Pfam" id="PF16207">
    <property type="entry name" value="RAWUL"/>
    <property type="match status" value="1"/>
</dbReference>
<evidence type="ECO:0000259" key="7">
    <source>
        <dbReference type="PROSITE" id="PS50089"/>
    </source>
</evidence>
<comment type="caution">
    <text evidence="8">The sequence shown here is derived from an EMBL/GenBank/DDBJ whole genome shotgun (WGS) entry which is preliminary data.</text>
</comment>
<name>A0A7I8VQ06_9ANNE</name>
<keyword evidence="4" id="KW-0862">Zinc</keyword>
<reference evidence="8 9" key="1">
    <citation type="submission" date="2020-08" db="EMBL/GenBank/DDBJ databases">
        <authorList>
            <person name="Hejnol A."/>
        </authorList>
    </citation>
    <scope>NUCLEOTIDE SEQUENCE [LARGE SCALE GENOMIC DNA]</scope>
</reference>
<accession>A0A7I8VQ06</accession>
<sequence>MQSIGQKSIKPFSNDYKLKVGEPFIVRSIRELNQQIVCSLCAGYFIDATTITECLHTFCKSCIVKYLQTMKACPVCYTKIHETNPLLNLKKDQVMQDIVYKLIDGLYEREQDRVAKFFASRGMTQGDEQERQRSHAIAAAYENPNAHAFENGTVICFTLECVTQESIQGYQPRDLEKKYGRVSARATMMNFQSMIRKKLDVPETLKIDLYCDGHLLSDSMTLRKATLIYWHPKPSPVAMQFSVSPKSS</sequence>
<evidence type="ECO:0000256" key="1">
    <source>
        <dbReference type="ARBA" id="ARBA00004123"/>
    </source>
</evidence>
<dbReference type="GO" id="GO:1990841">
    <property type="term" value="F:promoter-specific chromatin binding"/>
    <property type="evidence" value="ECO:0007669"/>
    <property type="project" value="TreeGrafter"/>
</dbReference>
<protein>
    <submittedName>
        <fullName evidence="8">DgyrCDS5547</fullName>
    </submittedName>
</protein>
<evidence type="ECO:0000256" key="3">
    <source>
        <dbReference type="ARBA" id="ARBA00022771"/>
    </source>
</evidence>
<dbReference type="InterPro" id="IPR001841">
    <property type="entry name" value="Znf_RING"/>
</dbReference>
<dbReference type="Pfam" id="PF13923">
    <property type="entry name" value="zf-C3HC4_2"/>
    <property type="match status" value="1"/>
</dbReference>
<dbReference type="GO" id="GO:0000122">
    <property type="term" value="P:negative regulation of transcription by RNA polymerase II"/>
    <property type="evidence" value="ECO:0007669"/>
    <property type="project" value="TreeGrafter"/>
</dbReference>
<proteinExistence type="predicted"/>
<dbReference type="SMART" id="SM00184">
    <property type="entry name" value="RING"/>
    <property type="match status" value="1"/>
</dbReference>
<dbReference type="OrthoDB" id="1305878at2759"/>
<keyword evidence="5" id="KW-0539">Nucleus</keyword>
<evidence type="ECO:0000256" key="2">
    <source>
        <dbReference type="ARBA" id="ARBA00022723"/>
    </source>
</evidence>
<dbReference type="PROSITE" id="PS50089">
    <property type="entry name" value="ZF_RING_2"/>
    <property type="match status" value="1"/>
</dbReference>
<feature type="domain" description="RING-type" evidence="7">
    <location>
        <begin position="38"/>
        <end position="76"/>
    </location>
</feature>
<dbReference type="GO" id="GO:0008270">
    <property type="term" value="F:zinc ion binding"/>
    <property type="evidence" value="ECO:0007669"/>
    <property type="project" value="UniProtKB-KW"/>
</dbReference>
<keyword evidence="9" id="KW-1185">Reference proteome</keyword>
<gene>
    <name evidence="8" type="ORF">DGYR_LOCUS5283</name>
</gene>
<dbReference type="AlphaFoldDB" id="A0A7I8VQ06"/>
<organism evidence="8 9">
    <name type="scientific">Dimorphilus gyrociliatus</name>
    <dbReference type="NCBI Taxonomy" id="2664684"/>
    <lineage>
        <taxon>Eukaryota</taxon>
        <taxon>Metazoa</taxon>
        <taxon>Spiralia</taxon>
        <taxon>Lophotrochozoa</taxon>
        <taxon>Annelida</taxon>
        <taxon>Polychaeta</taxon>
        <taxon>Polychaeta incertae sedis</taxon>
        <taxon>Dinophilidae</taxon>
        <taxon>Dimorphilus</taxon>
    </lineage>
</organism>